<sequence length="62" mass="6881">MQVAPIFTEADYKRALDEIRRLVAAEPDLGMPDGEWLEALTSAAQVFEEGHRLLDPADIAAR</sequence>
<dbReference type="Proteomes" id="UP000660885">
    <property type="component" value="Unassembled WGS sequence"/>
</dbReference>
<proteinExistence type="predicted"/>
<evidence type="ECO:0000313" key="2">
    <source>
        <dbReference type="Proteomes" id="UP000660885"/>
    </source>
</evidence>
<name>A0ABS1UBF5_9PROT</name>
<organism evidence="1 2">
    <name type="scientific">Belnapia arida</name>
    <dbReference type="NCBI Taxonomy" id="2804533"/>
    <lineage>
        <taxon>Bacteria</taxon>
        <taxon>Pseudomonadati</taxon>
        <taxon>Pseudomonadota</taxon>
        <taxon>Alphaproteobacteria</taxon>
        <taxon>Acetobacterales</taxon>
        <taxon>Roseomonadaceae</taxon>
        <taxon>Belnapia</taxon>
    </lineage>
</organism>
<evidence type="ECO:0008006" key="3">
    <source>
        <dbReference type="Google" id="ProtNLM"/>
    </source>
</evidence>
<dbReference type="RefSeq" id="WP_202835219.1">
    <property type="nucleotide sequence ID" value="NZ_JAETWB010000044.1"/>
</dbReference>
<comment type="caution">
    <text evidence="1">The sequence shown here is derived from an EMBL/GenBank/DDBJ whole genome shotgun (WGS) entry which is preliminary data.</text>
</comment>
<protein>
    <recommendedName>
        <fullName evidence="3">HTH-type transcriptional regulator / antitoxin HigA</fullName>
    </recommendedName>
</protein>
<dbReference type="EMBL" id="JAETWB010000044">
    <property type="protein sequence ID" value="MBL6082006.1"/>
    <property type="molecule type" value="Genomic_DNA"/>
</dbReference>
<gene>
    <name evidence="1" type="ORF">JMJ56_28915</name>
</gene>
<accession>A0ABS1UBF5</accession>
<keyword evidence="2" id="KW-1185">Reference proteome</keyword>
<reference evidence="1 2" key="1">
    <citation type="submission" date="2021-01" db="EMBL/GenBank/DDBJ databases">
        <title>Belnapia mucosa sp. nov. and Belnapia arida sp. nov., isolated from the Tabernas Desert (Almeria, Spain).</title>
        <authorList>
            <person name="Molina-Menor E."/>
            <person name="Vidal-Verdu A."/>
            <person name="Calonge A."/>
            <person name="Satari L."/>
            <person name="Pereto J."/>
            <person name="Porcar M."/>
        </authorList>
    </citation>
    <scope>NUCLEOTIDE SEQUENCE [LARGE SCALE GENOMIC DNA]</scope>
    <source>
        <strain evidence="1 2">T18</strain>
    </source>
</reference>
<evidence type="ECO:0000313" key="1">
    <source>
        <dbReference type="EMBL" id="MBL6082006.1"/>
    </source>
</evidence>